<name>A0A318ZAI1_9EURO</name>
<dbReference type="PRINTS" id="PR00502">
    <property type="entry name" value="NUDIXFAMILY"/>
</dbReference>
<dbReference type="PROSITE" id="PS51462">
    <property type="entry name" value="NUDIX"/>
    <property type="match status" value="1"/>
</dbReference>
<proteinExistence type="inferred from homology"/>
<dbReference type="Pfam" id="PF00293">
    <property type="entry name" value="NUDIX"/>
    <property type="match status" value="1"/>
</dbReference>
<evidence type="ECO:0000256" key="4">
    <source>
        <dbReference type="SAM" id="MobiDB-lite"/>
    </source>
</evidence>
<dbReference type="CDD" id="cd04678">
    <property type="entry name" value="NUDIX_MTH2_Nudt15"/>
    <property type="match status" value="1"/>
</dbReference>
<dbReference type="GeneID" id="37076501"/>
<dbReference type="GO" id="GO:0006203">
    <property type="term" value="P:dGTP catabolic process"/>
    <property type="evidence" value="ECO:0007669"/>
    <property type="project" value="TreeGrafter"/>
</dbReference>
<evidence type="ECO:0000313" key="7">
    <source>
        <dbReference type="Proteomes" id="UP000248349"/>
    </source>
</evidence>
<evidence type="ECO:0000259" key="5">
    <source>
        <dbReference type="PROSITE" id="PS51462"/>
    </source>
</evidence>
<dbReference type="PROSITE" id="PS00893">
    <property type="entry name" value="NUDIX_BOX"/>
    <property type="match status" value="1"/>
</dbReference>
<dbReference type="OrthoDB" id="447842at2759"/>
<feature type="coiled-coil region" evidence="3">
    <location>
        <begin position="157"/>
        <end position="184"/>
    </location>
</feature>
<dbReference type="STRING" id="1450539.A0A318ZAI1"/>
<dbReference type="Gene3D" id="3.90.79.10">
    <property type="entry name" value="Nucleoside Triphosphate Pyrophosphohydrolase"/>
    <property type="match status" value="1"/>
</dbReference>
<feature type="domain" description="Nudix hydrolase" evidence="5">
    <location>
        <begin position="26"/>
        <end position="169"/>
    </location>
</feature>
<dbReference type="Proteomes" id="UP000248349">
    <property type="component" value="Unassembled WGS sequence"/>
</dbReference>
<comment type="similarity">
    <text evidence="2">Belongs to the Nudix hydrolase family.</text>
</comment>
<dbReference type="InterPro" id="IPR000086">
    <property type="entry name" value="NUDIX_hydrolase_dom"/>
</dbReference>
<gene>
    <name evidence="6" type="ORF">BP01DRAFT_357762</name>
</gene>
<dbReference type="AlphaFoldDB" id="A0A318ZAI1"/>
<organism evidence="6 7">
    <name type="scientific">Aspergillus saccharolyticus JOP 1030-1</name>
    <dbReference type="NCBI Taxonomy" id="1450539"/>
    <lineage>
        <taxon>Eukaryota</taxon>
        <taxon>Fungi</taxon>
        <taxon>Dikarya</taxon>
        <taxon>Ascomycota</taxon>
        <taxon>Pezizomycotina</taxon>
        <taxon>Eurotiomycetes</taxon>
        <taxon>Eurotiomycetidae</taxon>
        <taxon>Eurotiales</taxon>
        <taxon>Aspergillaceae</taxon>
        <taxon>Aspergillus</taxon>
        <taxon>Aspergillus subgen. Circumdati</taxon>
    </lineage>
</organism>
<evidence type="ECO:0000256" key="1">
    <source>
        <dbReference type="ARBA" id="ARBA00022801"/>
    </source>
</evidence>
<evidence type="ECO:0000313" key="6">
    <source>
        <dbReference type="EMBL" id="PYH44445.1"/>
    </source>
</evidence>
<feature type="compositionally biased region" description="Low complexity" evidence="4">
    <location>
        <begin position="1"/>
        <end position="10"/>
    </location>
</feature>
<dbReference type="PANTHER" id="PTHR16099">
    <property type="entry name" value="8-OXO-DGTP DIPHOSPHATES NUDT15"/>
    <property type="match status" value="1"/>
</dbReference>
<dbReference type="InterPro" id="IPR020084">
    <property type="entry name" value="NUDIX_hydrolase_CS"/>
</dbReference>
<dbReference type="FunFam" id="3.90.79.10:FF:000060">
    <property type="entry name" value="Nudix hydrolase 1"/>
    <property type="match status" value="1"/>
</dbReference>
<keyword evidence="7" id="KW-1185">Reference proteome</keyword>
<keyword evidence="3" id="KW-0175">Coiled coil</keyword>
<dbReference type="InterPro" id="IPR020476">
    <property type="entry name" value="Nudix_hydrolase"/>
</dbReference>
<dbReference type="EMBL" id="KZ821237">
    <property type="protein sequence ID" value="PYH44445.1"/>
    <property type="molecule type" value="Genomic_DNA"/>
</dbReference>
<keyword evidence="1 2" id="KW-0378">Hydrolase</keyword>
<dbReference type="InterPro" id="IPR015797">
    <property type="entry name" value="NUDIX_hydrolase-like_dom_sf"/>
</dbReference>
<feature type="region of interest" description="Disordered" evidence="4">
    <location>
        <begin position="1"/>
        <end position="24"/>
    </location>
</feature>
<sequence length="219" mass="24032">MTNTTTTPIPSNNPPHPPQNNPITNTPRIGIAVLIFGPNNLVLLGQRLGSHGAGTWALPGGHLEPGETWEACAAREVCEETGLKVSGLTYLTATNDLMPDENKHYVTIFMGCELADGAAAAAADGALPPPPVLEPNKCAEWRWVNWQEGVMRWFHVQERAEADAEDAEAEAEGAEEENAALRDGDGTIRVEYPLFLPLRNLLKQRKYYRPFEEYQMLAG</sequence>
<reference evidence="6 7" key="1">
    <citation type="submission" date="2016-12" db="EMBL/GenBank/DDBJ databases">
        <title>The genomes of Aspergillus section Nigri reveals drivers in fungal speciation.</title>
        <authorList>
            <consortium name="DOE Joint Genome Institute"/>
            <person name="Vesth T.C."/>
            <person name="Nybo J."/>
            <person name="Theobald S."/>
            <person name="Brandl J."/>
            <person name="Frisvad J.C."/>
            <person name="Nielsen K.F."/>
            <person name="Lyhne E.K."/>
            <person name="Kogle M.E."/>
            <person name="Kuo A."/>
            <person name="Riley R."/>
            <person name="Clum A."/>
            <person name="Nolan M."/>
            <person name="Lipzen A."/>
            <person name="Salamov A."/>
            <person name="Henrissat B."/>
            <person name="Wiebenga A."/>
            <person name="De Vries R.P."/>
            <person name="Grigoriev I.V."/>
            <person name="Mortensen U.H."/>
            <person name="Andersen M.R."/>
            <person name="Baker S.E."/>
        </authorList>
    </citation>
    <scope>NUCLEOTIDE SEQUENCE [LARGE SCALE GENOMIC DNA]</scope>
    <source>
        <strain evidence="6 7">JOP 1030-1</strain>
    </source>
</reference>
<accession>A0A318ZAI1</accession>
<dbReference type="PANTHER" id="PTHR16099:SF5">
    <property type="entry name" value="NUCLEOTIDE TRIPHOSPHATE DIPHOSPHATASE NUDT15"/>
    <property type="match status" value="1"/>
</dbReference>
<dbReference type="RefSeq" id="XP_025430427.1">
    <property type="nucleotide sequence ID" value="XM_025575273.1"/>
</dbReference>
<dbReference type="SUPFAM" id="SSF55811">
    <property type="entry name" value="Nudix"/>
    <property type="match status" value="1"/>
</dbReference>
<evidence type="ECO:0000256" key="3">
    <source>
        <dbReference type="SAM" id="Coils"/>
    </source>
</evidence>
<dbReference type="GO" id="GO:0005829">
    <property type="term" value="C:cytosol"/>
    <property type="evidence" value="ECO:0007669"/>
    <property type="project" value="TreeGrafter"/>
</dbReference>
<feature type="compositionally biased region" description="Pro residues" evidence="4">
    <location>
        <begin position="11"/>
        <end position="20"/>
    </location>
</feature>
<evidence type="ECO:0000256" key="2">
    <source>
        <dbReference type="RuleBase" id="RU003476"/>
    </source>
</evidence>
<dbReference type="GO" id="GO:0035539">
    <property type="term" value="F:8-oxo-7,8-dihydrodeoxyguanosine triphosphate pyrophosphatase activity"/>
    <property type="evidence" value="ECO:0007669"/>
    <property type="project" value="TreeGrafter"/>
</dbReference>
<protein>
    <recommendedName>
        <fullName evidence="5">Nudix hydrolase domain-containing protein</fullName>
    </recommendedName>
</protein>